<dbReference type="PANTHER" id="PTHR45444:SF3">
    <property type="entry name" value="XANTHINE DEHYDROGENASE"/>
    <property type="match status" value="1"/>
</dbReference>
<evidence type="ECO:0000313" key="3">
    <source>
        <dbReference type="EMBL" id="MCM1981552.1"/>
    </source>
</evidence>
<dbReference type="Pfam" id="PF02738">
    <property type="entry name" value="MoCoBD_1"/>
    <property type="match status" value="1"/>
</dbReference>
<dbReference type="FunFam" id="3.30.365.10:FF:000001">
    <property type="entry name" value="Xanthine dehydrogenase oxidase"/>
    <property type="match status" value="1"/>
</dbReference>
<evidence type="ECO:0000259" key="2">
    <source>
        <dbReference type="SMART" id="SM01008"/>
    </source>
</evidence>
<comment type="cofactor">
    <cofactor evidence="1">
        <name>Mo-molybdopterin cytosine dinucleotide</name>
        <dbReference type="ChEBI" id="CHEBI:71308"/>
    </cofactor>
</comment>
<accession>A0ABD4SZR3</accession>
<dbReference type="SMART" id="SM01008">
    <property type="entry name" value="Ald_Xan_dh_C"/>
    <property type="match status" value="1"/>
</dbReference>
<dbReference type="Proteomes" id="UP000031561">
    <property type="component" value="Unassembled WGS sequence"/>
</dbReference>
<geneLocation type="plasmid" evidence="3">
    <name>unnamed13</name>
</geneLocation>
<protein>
    <submittedName>
        <fullName evidence="3">Molybdopterin-dependent oxidoreductase</fullName>
    </submittedName>
</protein>
<comment type="caution">
    <text evidence="3">The sequence shown here is derived from an EMBL/GenBank/DDBJ whole genome shotgun (WGS) entry which is preliminary data.</text>
</comment>
<dbReference type="PANTHER" id="PTHR45444">
    <property type="entry name" value="XANTHINE DEHYDROGENASE"/>
    <property type="match status" value="1"/>
</dbReference>
<dbReference type="Pfam" id="PF20256">
    <property type="entry name" value="MoCoBD_2"/>
    <property type="match status" value="1"/>
</dbReference>
<dbReference type="InterPro" id="IPR016208">
    <property type="entry name" value="Ald_Oxase/xanthine_DH-like"/>
</dbReference>
<name>A0ABD4SZR3_9CYAN</name>
<dbReference type="EMBL" id="JTHE03000012">
    <property type="protein sequence ID" value="MCM1981552.1"/>
    <property type="molecule type" value="Genomic_DNA"/>
</dbReference>
<dbReference type="Gene3D" id="3.90.1170.50">
    <property type="entry name" value="Aldehyde oxidase/xanthine dehydrogenase, a/b hammerhead"/>
    <property type="match status" value="1"/>
</dbReference>
<dbReference type="InterPro" id="IPR046867">
    <property type="entry name" value="AldOxase/xan_DH_MoCoBD2"/>
</dbReference>
<dbReference type="AlphaFoldDB" id="A0ABD4SZR3"/>
<keyword evidence="3" id="KW-0614">Plasmid</keyword>
<dbReference type="InterPro" id="IPR008274">
    <property type="entry name" value="AldOxase/xan_DH_MoCoBD1"/>
</dbReference>
<dbReference type="SUPFAM" id="SSF56003">
    <property type="entry name" value="Molybdenum cofactor-binding domain"/>
    <property type="match status" value="1"/>
</dbReference>
<gene>
    <name evidence="3" type="ORF">QQ91_0001740</name>
</gene>
<evidence type="ECO:0000313" key="4">
    <source>
        <dbReference type="Proteomes" id="UP000031561"/>
    </source>
</evidence>
<dbReference type="InterPro" id="IPR000674">
    <property type="entry name" value="Ald_Oxase/Xan_DH_a/b"/>
</dbReference>
<dbReference type="Pfam" id="PF01315">
    <property type="entry name" value="Ald_Xan_dh_C"/>
    <property type="match status" value="1"/>
</dbReference>
<dbReference type="InterPro" id="IPR036856">
    <property type="entry name" value="Ald_Oxase/Xan_DH_a/b_sf"/>
</dbReference>
<feature type="domain" description="Aldehyde oxidase/xanthine dehydrogenase a/b hammerhead" evidence="2">
    <location>
        <begin position="11"/>
        <end position="118"/>
    </location>
</feature>
<reference evidence="3 4" key="1">
    <citation type="journal article" date="2015" name="Genome Announc.">
        <title>Draft Genome Sequence of Filamentous Marine Cyanobacterium Lyngbya confervoides Strain BDU141951.</title>
        <authorList>
            <person name="Chandrababunaidu M.M."/>
            <person name="Sen D."/>
            <person name="Tripathy S."/>
        </authorList>
    </citation>
    <scope>NUCLEOTIDE SEQUENCE [LARGE SCALE GENOMIC DNA]</scope>
    <source>
        <strain evidence="3 4">BDU141951</strain>
    </source>
</reference>
<evidence type="ECO:0000256" key="1">
    <source>
        <dbReference type="ARBA" id="ARBA00053029"/>
    </source>
</evidence>
<dbReference type="RefSeq" id="WP_166283832.1">
    <property type="nucleotide sequence ID" value="NZ_JTHE03000012.1"/>
</dbReference>
<sequence length="676" mass="74265">MKRLDAKTQVRGEAAFVDDMPRSEPMLYAAITGSTVAHGKLLSIDPKQALAMAGVKAVLTAADIPGKNCWGTILADQPFLADDLVEYWGQPVAVVVATSTAIARRAAQHIHLQIEALPAMIDPREAFLRGQIIGTPHTFVMGDVDRVWQDCDYVVEATCNIGGQEHLYLETQRSRATPLEGNTMRLDSATQNPFGTQRTVAQILGWPCHGIEVDVKRLGGGFGGKEEQASLWAGLVALAAWKLQQPVELVLSRLDDMLMTGKRHPYSSDFKIGFTRGGEILAYAVQHYQNAGAYADLSTAVLERTLFHSTNAYFIPHVRIFGVCCRTNIPPNTALRGFGGPQAMFVIESAIAKVAETLNVPREEIQAKNLLRRGQHFPYGQAFANDELQESWHDLEQTYHVAQLRDRIHRFNHKNFAKKKGYAIMPICFGISFTTTFLNQASALVHVYGDGSVSVSTGGVEMGQGLNTKLAAIAAKTFGIQPHRIKLETTNTTRIANMSPSAASVTTDLNGNAMILAIQHILDRLKRLVAQTLKIGQPDQITLVNEDFCLNGQPLGLSWDEVIHQACLTRTDLSAHAFYTTPDVDFDRGQEQGHPFAYHVCGAALLEVTLDCLRGVYSIDAVQIIHQLGRSLNPDVDLGQVEGGLAQGLGWMTLEDLQFRHWFRYVGMLKALCVLG</sequence>
<dbReference type="Gene3D" id="3.30.365.10">
    <property type="entry name" value="Aldehyde oxidase/xanthine dehydrogenase, molybdopterin binding domain"/>
    <property type="match status" value="4"/>
</dbReference>
<organism evidence="3 4">
    <name type="scientific">Lyngbya confervoides BDU141951</name>
    <dbReference type="NCBI Taxonomy" id="1574623"/>
    <lineage>
        <taxon>Bacteria</taxon>
        <taxon>Bacillati</taxon>
        <taxon>Cyanobacteriota</taxon>
        <taxon>Cyanophyceae</taxon>
        <taxon>Oscillatoriophycideae</taxon>
        <taxon>Oscillatoriales</taxon>
        <taxon>Microcoleaceae</taxon>
        <taxon>Lyngbya</taxon>
    </lineage>
</organism>
<proteinExistence type="predicted"/>
<dbReference type="SUPFAM" id="SSF54665">
    <property type="entry name" value="CO dehydrogenase molybdoprotein N-domain-like"/>
    <property type="match status" value="1"/>
</dbReference>
<dbReference type="InterPro" id="IPR037165">
    <property type="entry name" value="AldOxase/xan_DH_Mopterin-bd_sf"/>
</dbReference>
<keyword evidence="4" id="KW-1185">Reference proteome</keyword>